<proteinExistence type="predicted"/>
<dbReference type="Proteomes" id="UP001501803">
    <property type="component" value="Unassembled WGS sequence"/>
</dbReference>
<evidence type="ECO:0000256" key="8">
    <source>
        <dbReference type="SAM" id="Phobius"/>
    </source>
</evidence>
<gene>
    <name evidence="9" type="ORF">GCM10022381_27370</name>
</gene>
<dbReference type="RefSeq" id="WP_345067683.1">
    <property type="nucleotide sequence ID" value="NZ_BAABCN010000008.1"/>
</dbReference>
<feature type="transmembrane region" description="Helical" evidence="8">
    <location>
        <begin position="35"/>
        <end position="60"/>
    </location>
</feature>
<evidence type="ECO:0008006" key="11">
    <source>
        <dbReference type="Google" id="ProtNLM"/>
    </source>
</evidence>
<keyword evidence="3 8" id="KW-0812">Transmembrane</keyword>
<feature type="transmembrane region" description="Helical" evidence="8">
    <location>
        <begin position="6"/>
        <end position="23"/>
    </location>
</feature>
<keyword evidence="7" id="KW-0413">Isomerase</keyword>
<dbReference type="InterPro" id="IPR017825">
    <property type="entry name" value="Lycopene_cyclase_dom"/>
</dbReference>
<dbReference type="EMBL" id="BAABCN010000008">
    <property type="protein sequence ID" value="GAA3883713.1"/>
    <property type="molecule type" value="Genomic_DNA"/>
</dbReference>
<feature type="transmembrane region" description="Helical" evidence="8">
    <location>
        <begin position="80"/>
        <end position="100"/>
    </location>
</feature>
<evidence type="ECO:0000313" key="9">
    <source>
        <dbReference type="EMBL" id="GAA3883713.1"/>
    </source>
</evidence>
<comment type="subcellular location">
    <subcellularLocation>
        <location evidence="1">Membrane</location>
        <topology evidence="1">Multi-pass membrane protein</topology>
    </subcellularLocation>
</comment>
<comment type="pathway">
    <text evidence="2">Carotenoid biosynthesis.</text>
</comment>
<dbReference type="NCBIfam" id="TIGR03462">
    <property type="entry name" value="CarR_dom_SF"/>
    <property type="match status" value="1"/>
</dbReference>
<name>A0ABP7KRF5_9MICO</name>
<evidence type="ECO:0000256" key="6">
    <source>
        <dbReference type="ARBA" id="ARBA00023136"/>
    </source>
</evidence>
<evidence type="ECO:0000256" key="3">
    <source>
        <dbReference type="ARBA" id="ARBA00022692"/>
    </source>
</evidence>
<keyword evidence="10" id="KW-1185">Reference proteome</keyword>
<keyword evidence="4" id="KW-0125">Carotenoid biosynthesis</keyword>
<keyword evidence="6 8" id="KW-0472">Membrane</keyword>
<reference evidence="10" key="1">
    <citation type="journal article" date="2019" name="Int. J. Syst. Evol. Microbiol.">
        <title>The Global Catalogue of Microorganisms (GCM) 10K type strain sequencing project: providing services to taxonomists for standard genome sequencing and annotation.</title>
        <authorList>
            <consortium name="The Broad Institute Genomics Platform"/>
            <consortium name="The Broad Institute Genome Sequencing Center for Infectious Disease"/>
            <person name="Wu L."/>
            <person name="Ma J."/>
        </authorList>
    </citation>
    <scope>NUCLEOTIDE SEQUENCE [LARGE SCALE GENOMIC DNA]</scope>
    <source>
        <strain evidence="10">JCM 17021</strain>
    </source>
</reference>
<organism evidence="9 10">
    <name type="scientific">Leifsonia kafniensis</name>
    <dbReference type="NCBI Taxonomy" id="475957"/>
    <lineage>
        <taxon>Bacteria</taxon>
        <taxon>Bacillati</taxon>
        <taxon>Actinomycetota</taxon>
        <taxon>Actinomycetes</taxon>
        <taxon>Micrococcales</taxon>
        <taxon>Microbacteriaceae</taxon>
        <taxon>Leifsonia</taxon>
    </lineage>
</organism>
<comment type="caution">
    <text evidence="9">The sequence shown here is derived from an EMBL/GenBank/DDBJ whole genome shotgun (WGS) entry which is preliminary data.</text>
</comment>
<evidence type="ECO:0000256" key="5">
    <source>
        <dbReference type="ARBA" id="ARBA00022989"/>
    </source>
</evidence>
<keyword evidence="5 8" id="KW-1133">Transmembrane helix</keyword>
<evidence type="ECO:0000256" key="1">
    <source>
        <dbReference type="ARBA" id="ARBA00004141"/>
    </source>
</evidence>
<evidence type="ECO:0000313" key="10">
    <source>
        <dbReference type="Proteomes" id="UP001501803"/>
    </source>
</evidence>
<evidence type="ECO:0000256" key="4">
    <source>
        <dbReference type="ARBA" id="ARBA00022746"/>
    </source>
</evidence>
<protein>
    <recommendedName>
        <fullName evidence="11">Lycopene cyclase domain-containing protein</fullName>
    </recommendedName>
</protein>
<accession>A0ABP7KRF5</accession>
<evidence type="ECO:0000256" key="7">
    <source>
        <dbReference type="ARBA" id="ARBA00023235"/>
    </source>
</evidence>
<sequence>MSILYLLTLLVSLGGMVVLDWRFRLFFWKRPGRAAAVLGIGLAFFLAWDLAGISLGIFHRGETSVLTGVLLAPELPLEEIFFLCFLCYLTMNLIGGVSLLRQRGRRL</sequence>
<evidence type="ECO:0000256" key="2">
    <source>
        <dbReference type="ARBA" id="ARBA00004829"/>
    </source>
</evidence>